<name>A0AA38J4A2_9CUCU</name>
<evidence type="ECO:0000259" key="1">
    <source>
        <dbReference type="Pfam" id="PF23055"/>
    </source>
</evidence>
<sequence>MHNNGFRILAVTLPPDVAAEVSDVILKPHDTEPYTRLKQAIVSRTCITETQRLKQLLRSQELGSRKPSQLLRHMQSLIQNTPYVNATALRGLFVQQMPVSIQPILVSLTEVEIDKVAKSSSPLRRQR</sequence>
<dbReference type="PANTHER" id="PTHR33327:SF3">
    <property type="entry name" value="RNA-DIRECTED DNA POLYMERASE"/>
    <property type="match status" value="1"/>
</dbReference>
<accession>A0AA38J4A2</accession>
<evidence type="ECO:0000313" key="2">
    <source>
        <dbReference type="EMBL" id="KAJ3666199.1"/>
    </source>
</evidence>
<dbReference type="InterPro" id="IPR055469">
    <property type="entry name" value="DUF7041"/>
</dbReference>
<keyword evidence="3" id="KW-1185">Reference proteome</keyword>
<dbReference type="PANTHER" id="PTHR33327">
    <property type="entry name" value="ENDONUCLEASE"/>
    <property type="match status" value="1"/>
</dbReference>
<dbReference type="AlphaFoldDB" id="A0AA38J4A2"/>
<feature type="domain" description="DUF7041" evidence="1">
    <location>
        <begin position="6"/>
        <end position="57"/>
    </location>
</feature>
<reference evidence="2" key="1">
    <citation type="journal article" date="2023" name="G3 (Bethesda)">
        <title>Whole genome assemblies of Zophobas morio and Tenebrio molitor.</title>
        <authorList>
            <person name="Kaur S."/>
            <person name="Stinson S.A."/>
            <person name="diCenzo G.C."/>
        </authorList>
    </citation>
    <scope>NUCLEOTIDE SEQUENCE</scope>
    <source>
        <strain evidence="2">QUZm001</strain>
    </source>
</reference>
<comment type="caution">
    <text evidence="2">The sequence shown here is derived from an EMBL/GenBank/DDBJ whole genome shotgun (WGS) entry which is preliminary data.</text>
</comment>
<dbReference type="EMBL" id="JALNTZ010000001">
    <property type="protein sequence ID" value="KAJ3666199.1"/>
    <property type="molecule type" value="Genomic_DNA"/>
</dbReference>
<gene>
    <name evidence="2" type="ORF">Zmor_001652</name>
</gene>
<organism evidence="2 3">
    <name type="scientific">Zophobas morio</name>
    <dbReference type="NCBI Taxonomy" id="2755281"/>
    <lineage>
        <taxon>Eukaryota</taxon>
        <taxon>Metazoa</taxon>
        <taxon>Ecdysozoa</taxon>
        <taxon>Arthropoda</taxon>
        <taxon>Hexapoda</taxon>
        <taxon>Insecta</taxon>
        <taxon>Pterygota</taxon>
        <taxon>Neoptera</taxon>
        <taxon>Endopterygota</taxon>
        <taxon>Coleoptera</taxon>
        <taxon>Polyphaga</taxon>
        <taxon>Cucujiformia</taxon>
        <taxon>Tenebrionidae</taxon>
        <taxon>Zophobas</taxon>
    </lineage>
</organism>
<dbReference type="Proteomes" id="UP001168821">
    <property type="component" value="Unassembled WGS sequence"/>
</dbReference>
<evidence type="ECO:0000313" key="3">
    <source>
        <dbReference type="Proteomes" id="UP001168821"/>
    </source>
</evidence>
<dbReference type="Pfam" id="PF23055">
    <property type="entry name" value="DUF7041"/>
    <property type="match status" value="1"/>
</dbReference>
<proteinExistence type="predicted"/>
<protein>
    <recommendedName>
        <fullName evidence="1">DUF7041 domain-containing protein</fullName>
    </recommendedName>
</protein>